<accession>A0ABT5ADC1</accession>
<evidence type="ECO:0000313" key="2">
    <source>
        <dbReference type="Proteomes" id="UP001211249"/>
    </source>
</evidence>
<proteinExistence type="predicted"/>
<reference evidence="1 2" key="1">
    <citation type="submission" date="2023-01" db="EMBL/GenBank/DDBJ databases">
        <title>Genomes from the Australian National Cyanobacteria Reference Collection.</title>
        <authorList>
            <person name="Willis A."/>
            <person name="Lee E.M.F."/>
        </authorList>
    </citation>
    <scope>NUCLEOTIDE SEQUENCE [LARGE SCALE GENOMIC DNA]</scope>
    <source>
        <strain evidence="1 2">CS-1226</strain>
    </source>
</reference>
<sequence>MVSLRKKLESIRKDTTAAANNFYQPQGLRVNIKNNITAWHENPAEYWCLSLKLAI</sequence>
<dbReference type="RefSeq" id="WP_271794982.1">
    <property type="nucleotide sequence ID" value="NZ_JAQMUC010000021.1"/>
</dbReference>
<dbReference type="Proteomes" id="UP001211249">
    <property type="component" value="Unassembled WGS sequence"/>
</dbReference>
<dbReference type="EMBL" id="JAQMUC010000021">
    <property type="protein sequence ID" value="MDB9534962.1"/>
    <property type="molecule type" value="Genomic_DNA"/>
</dbReference>
<protein>
    <submittedName>
        <fullName evidence="1">Uncharacterized protein</fullName>
    </submittedName>
</protein>
<name>A0ABT5ADC1_9CYAN</name>
<gene>
    <name evidence="1" type="ORF">PN451_03710</name>
</gene>
<organism evidence="1 2">
    <name type="scientific">Dolichospermum planctonicum CS-1226</name>
    <dbReference type="NCBI Taxonomy" id="3021751"/>
    <lineage>
        <taxon>Bacteria</taxon>
        <taxon>Bacillati</taxon>
        <taxon>Cyanobacteriota</taxon>
        <taxon>Cyanophyceae</taxon>
        <taxon>Nostocales</taxon>
        <taxon>Aphanizomenonaceae</taxon>
        <taxon>Dolichospermum</taxon>
        <taxon>Dolichospermum planctonicum</taxon>
    </lineage>
</organism>
<comment type="caution">
    <text evidence="1">The sequence shown here is derived from an EMBL/GenBank/DDBJ whole genome shotgun (WGS) entry which is preliminary data.</text>
</comment>
<evidence type="ECO:0000313" key="1">
    <source>
        <dbReference type="EMBL" id="MDB9534962.1"/>
    </source>
</evidence>
<keyword evidence="2" id="KW-1185">Reference proteome</keyword>